<feature type="transmembrane region" description="Helical" evidence="1">
    <location>
        <begin position="42"/>
        <end position="62"/>
    </location>
</feature>
<proteinExistence type="predicted"/>
<dbReference type="AlphaFoldDB" id="A0A940P8I8"/>
<dbReference type="EMBL" id="JAEEGA010000007">
    <property type="protein sequence ID" value="MBP1041641.1"/>
    <property type="molecule type" value="Genomic_DNA"/>
</dbReference>
<comment type="caution">
    <text evidence="2">The sequence shown here is derived from an EMBL/GenBank/DDBJ whole genome shotgun (WGS) entry which is preliminary data.</text>
</comment>
<organism evidence="2 3">
    <name type="scientific">Vagococcus allomyrinae</name>
    <dbReference type="NCBI Taxonomy" id="2794353"/>
    <lineage>
        <taxon>Bacteria</taxon>
        <taxon>Bacillati</taxon>
        <taxon>Bacillota</taxon>
        <taxon>Bacilli</taxon>
        <taxon>Lactobacillales</taxon>
        <taxon>Enterococcaceae</taxon>
        <taxon>Vagococcus</taxon>
    </lineage>
</organism>
<accession>A0A940P8I8</accession>
<evidence type="ECO:0000313" key="3">
    <source>
        <dbReference type="Proteomes" id="UP000674938"/>
    </source>
</evidence>
<name>A0A940P8I8_9ENTE</name>
<reference evidence="2" key="1">
    <citation type="submission" date="2020-12" db="EMBL/GenBank/DDBJ databases">
        <title>Vagococcus allomyrinae sp. nov. and Enterococcus lavae sp. nov., isolated from the larvae of Allomyrina dichotoma.</title>
        <authorList>
            <person name="Lee S.D."/>
        </authorList>
    </citation>
    <scope>NUCLEOTIDE SEQUENCE</scope>
    <source>
        <strain evidence="2">BWB3-3</strain>
    </source>
</reference>
<keyword evidence="1" id="KW-1133">Transmembrane helix</keyword>
<feature type="transmembrane region" description="Helical" evidence="1">
    <location>
        <begin position="5"/>
        <end position="22"/>
    </location>
</feature>
<evidence type="ECO:0000256" key="1">
    <source>
        <dbReference type="SAM" id="Phobius"/>
    </source>
</evidence>
<protein>
    <submittedName>
        <fullName evidence="2">Uncharacterized protein</fullName>
    </submittedName>
</protein>
<keyword evidence="1" id="KW-0472">Membrane</keyword>
<evidence type="ECO:0000313" key="2">
    <source>
        <dbReference type="EMBL" id="MBP1041641.1"/>
    </source>
</evidence>
<keyword evidence="3" id="KW-1185">Reference proteome</keyword>
<dbReference type="RefSeq" id="WP_209527869.1">
    <property type="nucleotide sequence ID" value="NZ_JAEEGA010000007.1"/>
</dbReference>
<sequence length="83" mass="9648">MIVELLFKLIVGLVGLFLNLIPTINFDISLPDTTYFRQILGAINWVFPVETLVQALVIWFLFQNSQFGLKIFNFLWKKIPFLG</sequence>
<dbReference type="Proteomes" id="UP000674938">
    <property type="component" value="Unassembled WGS sequence"/>
</dbReference>
<keyword evidence="1" id="KW-0812">Transmembrane</keyword>
<gene>
    <name evidence="2" type="ORF">I6N95_11545</name>
</gene>